<keyword evidence="3 7" id="KW-1133">Transmembrane helix</keyword>
<comment type="subcellular location">
    <subcellularLocation>
        <location evidence="1">Endomembrane system</location>
        <topology evidence="1">Multi-pass membrane protein</topology>
    </subcellularLocation>
</comment>
<dbReference type="PANTHER" id="PTHR21624">
    <property type="entry name" value="STEROL DESATURASE-RELATED PROTEIN"/>
    <property type="match status" value="1"/>
</dbReference>
<dbReference type="InterPro" id="IPR051689">
    <property type="entry name" value="Sterol_desaturase/TMEM195"/>
</dbReference>
<evidence type="ECO:0000256" key="3">
    <source>
        <dbReference type="ARBA" id="ARBA00022989"/>
    </source>
</evidence>
<feature type="transmembrane region" description="Helical" evidence="7">
    <location>
        <begin position="135"/>
        <end position="162"/>
    </location>
</feature>
<sequence length="274" mass="31871">MDALKSTFIIVFFAVIAIEIIWSVTKKKHVYNLKDSLSNLFIIIGGKIIKPITLAWGYYLFTSIEPYKLFEIPVNIFTAILTFFLVELIYYWYHRLSHEIPILWTIHHTHHSSPWFNISTAGRLNWLGKFTSPLFYIPMVLLGFSPFIITTSLGLSLIYQIFIHTEMIGKLGFLEGAFFNTPSAHRVHHASNKGYIDKNYGGMLIIFDRIFGTYVPEQEKVKYGVTTGFLGHNPFKIVFYPLYQYLKGLGNKKERRKITGDYFKRTPEPHIKQD</sequence>
<feature type="transmembrane region" description="Helical" evidence="7">
    <location>
        <begin position="37"/>
        <end position="60"/>
    </location>
</feature>
<dbReference type="Proteomes" id="UP001172082">
    <property type="component" value="Unassembled WGS sequence"/>
</dbReference>
<reference evidence="9" key="1">
    <citation type="submission" date="2023-06" db="EMBL/GenBank/DDBJ databases">
        <title>Genomic of Parafulvivirga corallium.</title>
        <authorList>
            <person name="Wang G."/>
        </authorList>
    </citation>
    <scope>NUCLEOTIDE SEQUENCE</scope>
    <source>
        <strain evidence="9">BMA10</strain>
    </source>
</reference>
<keyword evidence="4" id="KW-0560">Oxidoreductase</keyword>
<evidence type="ECO:0000256" key="2">
    <source>
        <dbReference type="ARBA" id="ARBA00022692"/>
    </source>
</evidence>
<keyword evidence="10" id="KW-1185">Reference proteome</keyword>
<dbReference type="PANTHER" id="PTHR21624:SF1">
    <property type="entry name" value="ALKYLGLYCEROL MONOOXYGENASE"/>
    <property type="match status" value="1"/>
</dbReference>
<protein>
    <submittedName>
        <fullName evidence="9">Sterol desaturase family protein</fullName>
    </submittedName>
</protein>
<evidence type="ECO:0000313" key="10">
    <source>
        <dbReference type="Proteomes" id="UP001172082"/>
    </source>
</evidence>
<keyword evidence="6 7" id="KW-0472">Membrane</keyword>
<evidence type="ECO:0000313" key="9">
    <source>
        <dbReference type="EMBL" id="MDN5205589.1"/>
    </source>
</evidence>
<name>A0ABT8KZN0_9BACT</name>
<dbReference type="Pfam" id="PF04116">
    <property type="entry name" value="FA_hydroxylase"/>
    <property type="match status" value="1"/>
</dbReference>
<dbReference type="RefSeq" id="WP_346755611.1">
    <property type="nucleotide sequence ID" value="NZ_JAUJEA010000021.1"/>
</dbReference>
<keyword evidence="5" id="KW-0443">Lipid metabolism</keyword>
<comment type="caution">
    <text evidence="9">The sequence shown here is derived from an EMBL/GenBank/DDBJ whole genome shotgun (WGS) entry which is preliminary data.</text>
</comment>
<keyword evidence="2 7" id="KW-0812">Transmembrane</keyword>
<dbReference type="InterPro" id="IPR006694">
    <property type="entry name" value="Fatty_acid_hydroxylase"/>
</dbReference>
<evidence type="ECO:0000259" key="8">
    <source>
        <dbReference type="Pfam" id="PF04116"/>
    </source>
</evidence>
<evidence type="ECO:0000256" key="1">
    <source>
        <dbReference type="ARBA" id="ARBA00004127"/>
    </source>
</evidence>
<organism evidence="9 10">
    <name type="scientific">Splendidivirga corallicola</name>
    <dbReference type="NCBI Taxonomy" id="3051826"/>
    <lineage>
        <taxon>Bacteria</taxon>
        <taxon>Pseudomonadati</taxon>
        <taxon>Bacteroidota</taxon>
        <taxon>Cytophagia</taxon>
        <taxon>Cytophagales</taxon>
        <taxon>Splendidivirgaceae</taxon>
        <taxon>Splendidivirga</taxon>
    </lineage>
</organism>
<gene>
    <name evidence="9" type="ORF">QQ008_29665</name>
</gene>
<dbReference type="EMBL" id="JAUJEA010000021">
    <property type="protein sequence ID" value="MDN5205589.1"/>
    <property type="molecule type" value="Genomic_DNA"/>
</dbReference>
<evidence type="ECO:0000256" key="6">
    <source>
        <dbReference type="ARBA" id="ARBA00023136"/>
    </source>
</evidence>
<evidence type="ECO:0000256" key="7">
    <source>
        <dbReference type="SAM" id="Phobius"/>
    </source>
</evidence>
<feature type="transmembrane region" description="Helical" evidence="7">
    <location>
        <begin position="72"/>
        <end position="93"/>
    </location>
</feature>
<feature type="transmembrane region" description="Helical" evidence="7">
    <location>
        <begin position="7"/>
        <end position="25"/>
    </location>
</feature>
<feature type="domain" description="Fatty acid hydroxylase" evidence="8">
    <location>
        <begin position="80"/>
        <end position="213"/>
    </location>
</feature>
<evidence type="ECO:0000256" key="5">
    <source>
        <dbReference type="ARBA" id="ARBA00023098"/>
    </source>
</evidence>
<accession>A0ABT8KZN0</accession>
<proteinExistence type="predicted"/>
<evidence type="ECO:0000256" key="4">
    <source>
        <dbReference type="ARBA" id="ARBA00023002"/>
    </source>
</evidence>